<dbReference type="AlphaFoldDB" id="A0A0F9CWN7"/>
<accession>A0A0F9CWN7</accession>
<name>A0A0F9CWN7_9ZZZZ</name>
<feature type="transmembrane region" description="Helical" evidence="1">
    <location>
        <begin position="55"/>
        <end position="75"/>
    </location>
</feature>
<keyword evidence="1" id="KW-0812">Transmembrane</keyword>
<comment type="caution">
    <text evidence="2">The sequence shown here is derived from an EMBL/GenBank/DDBJ whole genome shotgun (WGS) entry which is preliminary data.</text>
</comment>
<evidence type="ECO:0000256" key="1">
    <source>
        <dbReference type="SAM" id="Phobius"/>
    </source>
</evidence>
<gene>
    <name evidence="2" type="ORF">LCGC14_2272660</name>
</gene>
<protein>
    <submittedName>
        <fullName evidence="2">Uncharacterized protein</fullName>
    </submittedName>
</protein>
<proteinExistence type="predicted"/>
<keyword evidence="1" id="KW-0472">Membrane</keyword>
<organism evidence="2">
    <name type="scientific">marine sediment metagenome</name>
    <dbReference type="NCBI Taxonomy" id="412755"/>
    <lineage>
        <taxon>unclassified sequences</taxon>
        <taxon>metagenomes</taxon>
        <taxon>ecological metagenomes</taxon>
    </lineage>
</organism>
<evidence type="ECO:0000313" key="2">
    <source>
        <dbReference type="EMBL" id="KKL53714.1"/>
    </source>
</evidence>
<sequence length="77" mass="8470">MAGNGFFDEMGKEATEILTSGKAGTSWREVSPNILIMACFHMLTNHLAHAFLRPMWWFVGAIATGVVGYIVSIILKI</sequence>
<dbReference type="EMBL" id="LAZR01031452">
    <property type="protein sequence ID" value="KKL53714.1"/>
    <property type="molecule type" value="Genomic_DNA"/>
</dbReference>
<keyword evidence="1" id="KW-1133">Transmembrane helix</keyword>
<reference evidence="2" key="1">
    <citation type="journal article" date="2015" name="Nature">
        <title>Complex archaea that bridge the gap between prokaryotes and eukaryotes.</title>
        <authorList>
            <person name="Spang A."/>
            <person name="Saw J.H."/>
            <person name="Jorgensen S.L."/>
            <person name="Zaremba-Niedzwiedzka K."/>
            <person name="Martijn J."/>
            <person name="Lind A.E."/>
            <person name="van Eijk R."/>
            <person name="Schleper C."/>
            <person name="Guy L."/>
            <person name="Ettema T.J."/>
        </authorList>
    </citation>
    <scope>NUCLEOTIDE SEQUENCE</scope>
</reference>